<feature type="compositionally biased region" description="Basic and acidic residues" evidence="1">
    <location>
        <begin position="457"/>
        <end position="481"/>
    </location>
</feature>
<dbReference type="InterPro" id="IPR024459">
    <property type="entry name" value="Acb1-like_N"/>
</dbReference>
<dbReference type="RefSeq" id="WP_014390739.1">
    <property type="nucleotide sequence ID" value="NZ_CP090428.1"/>
</dbReference>
<organism evidence="3 4">
    <name type="scientific">Pasteurella multocida</name>
    <dbReference type="NCBI Taxonomy" id="747"/>
    <lineage>
        <taxon>Bacteria</taxon>
        <taxon>Pseudomonadati</taxon>
        <taxon>Pseudomonadota</taxon>
        <taxon>Gammaproteobacteria</taxon>
        <taxon>Pasteurellales</taxon>
        <taxon>Pasteurellaceae</taxon>
        <taxon>Pasteurella</taxon>
    </lineage>
</organism>
<gene>
    <name evidence="3" type="ORF">C2800_11175</name>
</gene>
<comment type="caution">
    <text evidence="3">The sequence shown here is derived from an EMBL/GenBank/DDBJ whole genome shotgun (WGS) entry which is preliminary data.</text>
</comment>
<feature type="domain" description="Anti-CBASS protein Acb1-like N-terminal" evidence="2">
    <location>
        <begin position="84"/>
        <end position="417"/>
    </location>
</feature>
<accession>A0A849CS44</accession>
<proteinExistence type="predicted"/>
<evidence type="ECO:0000313" key="3">
    <source>
        <dbReference type="EMBL" id="NNI79968.1"/>
    </source>
</evidence>
<protein>
    <submittedName>
        <fullName evidence="3">DUF1073 domain-containing protein</fullName>
    </submittedName>
</protein>
<feature type="region of interest" description="Disordered" evidence="1">
    <location>
        <begin position="453"/>
        <end position="481"/>
    </location>
</feature>
<evidence type="ECO:0000256" key="1">
    <source>
        <dbReference type="SAM" id="MobiDB-lite"/>
    </source>
</evidence>
<evidence type="ECO:0000259" key="2">
    <source>
        <dbReference type="Pfam" id="PF06381"/>
    </source>
</evidence>
<dbReference type="EMBL" id="PPVL01000014">
    <property type="protein sequence ID" value="NNI79968.1"/>
    <property type="molecule type" value="Genomic_DNA"/>
</dbReference>
<evidence type="ECO:0000313" key="4">
    <source>
        <dbReference type="Proteomes" id="UP000540079"/>
    </source>
</evidence>
<dbReference type="AlphaFoldDB" id="A0A849CS44"/>
<dbReference type="Proteomes" id="UP000540079">
    <property type="component" value="Unassembled WGS sequence"/>
</dbReference>
<sequence>MNQEFEINQLAELIVNNALQANRVRNLTNVGVIGNTKRPRLYSEFGYPKKLSFSHFFEAYQRMSAGGAAIDRLLDKCWSDMPIVIDGEKSDEDKESSEWELSATKLIKRYFKQLKEADRRNLVGHYSALILQVRDGKAWDEPVDDLSLKSLKDKGIVKLIPVWEIQLKVIEWDTDEKSENYGDPLYFQFDEAGTSFGKNQNRSIKIHHSRVIVLNEGSDDSDPSSGVPLLRLGYNNLLDIEKVAGGSAEGFLKNASRQLGVKLTKETDLATLISEAKSRGYDGLADAMNAQISKLNSGTDSALVMQEGDVSVLSVAPADPMPTWTVSANLFASSVRMPFTILFGQQTGRLASDEDKNDWASRCNERRNTFLTDLILKFINRLIKFGVLDSPKNEEVTVTWSDLLAPSEKEKILNAKELSSVAESSVRAFGISAINPNEIRAIMELEPLDENDLELPEIDKKGDPLVDEKEKDKQKSDFAEK</sequence>
<reference evidence="3 4" key="1">
    <citation type="journal article" date="2018" name="Front. Microbiol.">
        <title>Genetic and Phylogenetic Characteristics of Pasteurella multocida Isolates From Different Host Species.</title>
        <authorList>
            <person name="Peng Z."/>
            <person name="Liang W."/>
            <person name="Wang F."/>
            <person name="Xu Z."/>
            <person name="Xie Z."/>
            <person name="Lian Z."/>
            <person name="Hua L."/>
            <person name="Zhou R."/>
            <person name="Chen H."/>
            <person name="Wu B."/>
        </authorList>
    </citation>
    <scope>NUCLEOTIDE SEQUENCE [LARGE SCALE GENOMIC DNA]</scope>
    <source>
        <strain evidence="3 4">HNA06</strain>
    </source>
</reference>
<dbReference type="Pfam" id="PF06381">
    <property type="entry name" value="Phage_portal_3"/>
    <property type="match status" value="1"/>
</dbReference>
<name>A0A849CS44_PASMD</name>